<reference evidence="1 2" key="1">
    <citation type="journal article" date="2019" name="Int. J. Syst. Evol. Microbiol.">
        <title>The Global Catalogue of Microorganisms (GCM) 10K type strain sequencing project: providing services to taxonomists for standard genome sequencing and annotation.</title>
        <authorList>
            <consortium name="The Broad Institute Genomics Platform"/>
            <consortium name="The Broad Institute Genome Sequencing Center for Infectious Disease"/>
            <person name="Wu L."/>
            <person name="Ma J."/>
        </authorList>
    </citation>
    <scope>NUCLEOTIDE SEQUENCE [LARGE SCALE GENOMIC DNA]</scope>
    <source>
        <strain evidence="1 2">JCM 16242</strain>
    </source>
</reference>
<evidence type="ECO:0008006" key="3">
    <source>
        <dbReference type="Google" id="ProtNLM"/>
    </source>
</evidence>
<gene>
    <name evidence="1" type="ORF">GCM10009126_27570</name>
</gene>
<keyword evidence="2" id="KW-1185">Reference proteome</keyword>
<evidence type="ECO:0000313" key="1">
    <source>
        <dbReference type="EMBL" id="GAA0260607.1"/>
    </source>
</evidence>
<proteinExistence type="predicted"/>
<name>A0ABN0UT54_9GAMM</name>
<protein>
    <recommendedName>
        <fullName evidence="3">Phage tail protein</fullName>
    </recommendedName>
</protein>
<dbReference type="EMBL" id="BAAAFO010000004">
    <property type="protein sequence ID" value="GAA0260607.1"/>
    <property type="molecule type" value="Genomic_DNA"/>
</dbReference>
<dbReference type="Proteomes" id="UP001500657">
    <property type="component" value="Unassembled WGS sequence"/>
</dbReference>
<evidence type="ECO:0000313" key="2">
    <source>
        <dbReference type="Proteomes" id="UP001500657"/>
    </source>
</evidence>
<dbReference type="RefSeq" id="WP_343883370.1">
    <property type="nucleotide sequence ID" value="NZ_BAAAFO010000004.1"/>
</dbReference>
<organism evidence="1 2">
    <name type="scientific">Rhodanobacter caeni</name>
    <dbReference type="NCBI Taxonomy" id="657654"/>
    <lineage>
        <taxon>Bacteria</taxon>
        <taxon>Pseudomonadati</taxon>
        <taxon>Pseudomonadota</taxon>
        <taxon>Gammaproteobacteria</taxon>
        <taxon>Lysobacterales</taxon>
        <taxon>Rhodanobacteraceae</taxon>
        <taxon>Rhodanobacter</taxon>
    </lineage>
</organism>
<dbReference type="InterPro" id="IPR011047">
    <property type="entry name" value="Quinoprotein_ADH-like_sf"/>
</dbReference>
<dbReference type="SUPFAM" id="SSF50998">
    <property type="entry name" value="Quinoprotein alcohol dehydrogenase-like"/>
    <property type="match status" value="1"/>
</dbReference>
<accession>A0ABN0UT54</accession>
<sequence>MGKLRSVPIVGGAYTDETRPYDQQECLNYLPEFAENQQSRSPGILRGVPGLTLLGTTGTDPIRGMRNVEGTLFVVAGATLYEIASDGSKTSRGTITGTGRVSMTHNQQATGYQLVIVNGPEGFVYNTASHTLTQITDPDFKGSIITDFINSYITHIEPLRRFWFHSDLGNALSYLSTDEYEAESAPDRLVSQVVNHSEVWMFGERTIEIFVNTAQTDAQGVLITFERQSGTVIEQGCAARFSPQAIDNSIMWLGNDGIVYRADGYTPVRVSTYAVEQDIAGTDWAEAYAMVWSDRGHKVYYLTLPSGKTWGYDVATRLWHRRASYELDIWRVNHLVFWNGKWIGGDAFNGNLYTLDWANYTENGQPLVSMRRTPYAHDSQNRIFMAALELLMDTGFETLNGDESVWLRYSDDGGKTYTNYRKRMLGDVHQYGKRIRFLRLGTFRNRVFEIMVSSPVKRDLIACSVEMEGAA</sequence>
<comment type="caution">
    <text evidence="1">The sequence shown here is derived from an EMBL/GenBank/DDBJ whole genome shotgun (WGS) entry which is preliminary data.</text>
</comment>